<accession>A0A6C0GF85</accession>
<dbReference type="KEGG" id="rhoz:GXP67_07245"/>
<organism evidence="2 3">
    <name type="scientific">Rhodocytophaga rosea</name>
    <dbReference type="NCBI Taxonomy" id="2704465"/>
    <lineage>
        <taxon>Bacteria</taxon>
        <taxon>Pseudomonadati</taxon>
        <taxon>Bacteroidota</taxon>
        <taxon>Cytophagia</taxon>
        <taxon>Cytophagales</taxon>
        <taxon>Rhodocytophagaceae</taxon>
        <taxon>Rhodocytophaga</taxon>
    </lineage>
</organism>
<reference evidence="2 3" key="1">
    <citation type="submission" date="2020-01" db="EMBL/GenBank/DDBJ databases">
        <authorList>
            <person name="Kim M.K."/>
        </authorList>
    </citation>
    <scope>NUCLEOTIDE SEQUENCE [LARGE SCALE GENOMIC DNA]</scope>
    <source>
        <strain evidence="2 3">172606-1</strain>
    </source>
</reference>
<gene>
    <name evidence="2" type="ORF">GXP67_07245</name>
</gene>
<keyword evidence="3" id="KW-1185">Reference proteome</keyword>
<evidence type="ECO:0000313" key="3">
    <source>
        <dbReference type="Proteomes" id="UP000480178"/>
    </source>
</evidence>
<dbReference type="Pfam" id="PF20335">
    <property type="entry name" value="DUF6630"/>
    <property type="match status" value="1"/>
</dbReference>
<dbReference type="RefSeq" id="WP_162442518.1">
    <property type="nucleotide sequence ID" value="NZ_CP048222.1"/>
</dbReference>
<protein>
    <recommendedName>
        <fullName evidence="1">DUF6630 domain-containing protein</fullName>
    </recommendedName>
</protein>
<proteinExistence type="predicted"/>
<dbReference type="AlphaFoldDB" id="A0A6C0GF85"/>
<feature type="domain" description="DUF6630" evidence="1">
    <location>
        <begin position="55"/>
        <end position="196"/>
    </location>
</feature>
<dbReference type="InterPro" id="IPR046582">
    <property type="entry name" value="DUF6630"/>
</dbReference>
<evidence type="ECO:0000313" key="2">
    <source>
        <dbReference type="EMBL" id="QHT66464.1"/>
    </source>
</evidence>
<dbReference type="EMBL" id="CP048222">
    <property type="protein sequence ID" value="QHT66464.1"/>
    <property type="molecule type" value="Genomic_DNA"/>
</dbReference>
<dbReference type="Proteomes" id="UP000480178">
    <property type="component" value="Chromosome"/>
</dbReference>
<evidence type="ECO:0000259" key="1">
    <source>
        <dbReference type="Pfam" id="PF20335"/>
    </source>
</evidence>
<sequence length="197" mass="22940">MGLFSSLFRQKQNDKFVSPTDVKKQPDVLTTETNFEFYEKIVEVIVVSETLKNKLKTRLKQAFEKPNSFYDVNNNFILSERGLTYPKDKSLTPKFVLIDILQDNNQMAEVDWKEEEEDIRFALNRILEAKNYGFISSEASNFGYKDTLEMIELINKEEIKSLGYSVEMLDINSDSYVFTVVPLERQQEVAAMFAKLK</sequence>
<name>A0A6C0GF85_9BACT</name>